<evidence type="ECO:0000256" key="2">
    <source>
        <dbReference type="ARBA" id="ARBA00022679"/>
    </source>
</evidence>
<proteinExistence type="predicted"/>
<reference evidence="4 5" key="1">
    <citation type="submission" date="2019-05" db="EMBL/GenBank/DDBJ databases">
        <title>Genome-based reclassification of Lactobacillus casei as Lactobacillus casei subsp. casei. subsp.nov., description of Lactobacillus casei subsp. zeae subsp. nov., and emended description of Lactobacillus casei.</title>
        <authorList>
            <person name="Huang C.-H."/>
        </authorList>
    </citation>
    <scope>NUCLEOTIDE SEQUENCE [LARGE SCALE GENOMIC DNA]</scope>
    <source>
        <strain evidence="4 5">CRBIP24.44</strain>
    </source>
</reference>
<protein>
    <submittedName>
        <fullName evidence="4">Glycosyl transferase</fullName>
    </submittedName>
</protein>
<dbReference type="Proteomes" id="UP000309885">
    <property type="component" value="Unassembled WGS sequence"/>
</dbReference>
<dbReference type="RefSeq" id="WP_138130970.1">
    <property type="nucleotide sequence ID" value="NZ_VBWO01000006.1"/>
</dbReference>
<dbReference type="SUPFAM" id="SSF53448">
    <property type="entry name" value="Nucleotide-diphospho-sugar transferases"/>
    <property type="match status" value="1"/>
</dbReference>
<dbReference type="AlphaFoldDB" id="A0A5R8LQ90"/>
<dbReference type="InterPro" id="IPR029044">
    <property type="entry name" value="Nucleotide-diphossugar_trans"/>
</dbReference>
<keyword evidence="3" id="KW-0479">Metal-binding</keyword>
<keyword evidence="1" id="KW-0328">Glycosyltransferase</keyword>
<dbReference type="PANTHER" id="PTHR13778">
    <property type="entry name" value="GLYCOSYLTRANSFERASE 8 DOMAIN-CONTAINING PROTEIN"/>
    <property type="match status" value="1"/>
</dbReference>
<dbReference type="Pfam" id="PF01501">
    <property type="entry name" value="Glyco_transf_8"/>
    <property type="match status" value="1"/>
</dbReference>
<dbReference type="PANTHER" id="PTHR13778:SF47">
    <property type="entry name" value="LIPOPOLYSACCHARIDE 1,3-GALACTOSYLTRANSFERASE"/>
    <property type="match status" value="1"/>
</dbReference>
<dbReference type="GO" id="GO:0016757">
    <property type="term" value="F:glycosyltransferase activity"/>
    <property type="evidence" value="ECO:0007669"/>
    <property type="project" value="UniProtKB-KW"/>
</dbReference>
<evidence type="ECO:0000313" key="4">
    <source>
        <dbReference type="EMBL" id="TLF39392.1"/>
    </source>
</evidence>
<dbReference type="InterPro" id="IPR050748">
    <property type="entry name" value="Glycosyltrans_8_dom-fam"/>
</dbReference>
<accession>A0A5R8LQ90</accession>
<name>A0A5R8LQ90_LACZE</name>
<evidence type="ECO:0000256" key="1">
    <source>
        <dbReference type="ARBA" id="ARBA00022676"/>
    </source>
</evidence>
<sequence length="296" mass="34730">MANRAVVFCVKGLHIMLTATAITSLIKHYESDDPLKILVILEGGYQEDIDFVRQMPQLYGKGQISIDFWTPPYEMMGKVSDHFETGTKLPKMVLWRLLLPYYFQAYDQLAYLDNDVLVTTDVNELFDQLTPGDILGGVLDYEDATHPNHNRAKEFFLPSTDQYINAGVFVANARAYRAFAPFDKMMAAINRRNYPYGDQNIINIVFYQHIHLLPWRFNLQYDDRLLNKYEHLAPQRVNEIRSQLDRPGIIHFASNGYFPMPWDKFTPTTRWERMWWQTFAEIKEKQLAFLDPAKRN</sequence>
<evidence type="ECO:0000313" key="5">
    <source>
        <dbReference type="Proteomes" id="UP000309885"/>
    </source>
</evidence>
<dbReference type="EMBL" id="VBWO01000006">
    <property type="protein sequence ID" value="TLF39392.1"/>
    <property type="molecule type" value="Genomic_DNA"/>
</dbReference>
<dbReference type="Gene3D" id="3.90.550.10">
    <property type="entry name" value="Spore Coat Polysaccharide Biosynthesis Protein SpsA, Chain A"/>
    <property type="match status" value="1"/>
</dbReference>
<comment type="caution">
    <text evidence="4">The sequence shown here is derived from an EMBL/GenBank/DDBJ whole genome shotgun (WGS) entry which is preliminary data.</text>
</comment>
<gene>
    <name evidence="4" type="ORF">FEI15_08050</name>
</gene>
<dbReference type="GO" id="GO:0046872">
    <property type="term" value="F:metal ion binding"/>
    <property type="evidence" value="ECO:0007669"/>
    <property type="project" value="UniProtKB-KW"/>
</dbReference>
<dbReference type="InterPro" id="IPR002495">
    <property type="entry name" value="Glyco_trans_8"/>
</dbReference>
<evidence type="ECO:0000256" key="3">
    <source>
        <dbReference type="ARBA" id="ARBA00022723"/>
    </source>
</evidence>
<organism evidence="4 5">
    <name type="scientific">Lacticaseibacillus zeae</name>
    <name type="common">Lactobacillus zeae</name>
    <dbReference type="NCBI Taxonomy" id="57037"/>
    <lineage>
        <taxon>Bacteria</taxon>
        <taxon>Bacillati</taxon>
        <taxon>Bacillota</taxon>
        <taxon>Bacilli</taxon>
        <taxon>Lactobacillales</taxon>
        <taxon>Lactobacillaceae</taxon>
        <taxon>Lacticaseibacillus</taxon>
    </lineage>
</organism>
<keyword evidence="2 4" id="KW-0808">Transferase</keyword>